<evidence type="ECO:0000313" key="1">
    <source>
        <dbReference type="EMBL" id="CAF1238542.1"/>
    </source>
</evidence>
<dbReference type="EMBL" id="CAJNOE010000483">
    <property type="protein sequence ID" value="CAF1238542.1"/>
    <property type="molecule type" value="Genomic_DNA"/>
</dbReference>
<dbReference type="EMBL" id="CAJOBB010006276">
    <property type="protein sequence ID" value="CAF4156138.1"/>
    <property type="molecule type" value="Genomic_DNA"/>
</dbReference>
<protein>
    <submittedName>
        <fullName evidence="1">Uncharacterized protein</fullName>
    </submittedName>
</protein>
<evidence type="ECO:0000313" key="3">
    <source>
        <dbReference type="Proteomes" id="UP000663860"/>
    </source>
</evidence>
<dbReference type="Proteomes" id="UP000663860">
    <property type="component" value="Unassembled WGS sequence"/>
</dbReference>
<evidence type="ECO:0000313" key="2">
    <source>
        <dbReference type="EMBL" id="CAF4156138.1"/>
    </source>
</evidence>
<gene>
    <name evidence="1" type="ORF">IZO911_LOCUS30660</name>
    <name evidence="2" type="ORF">KXQ929_LOCUS37542</name>
</gene>
<organism evidence="1 3">
    <name type="scientific">Adineta steineri</name>
    <dbReference type="NCBI Taxonomy" id="433720"/>
    <lineage>
        <taxon>Eukaryota</taxon>
        <taxon>Metazoa</taxon>
        <taxon>Spiralia</taxon>
        <taxon>Gnathifera</taxon>
        <taxon>Rotifera</taxon>
        <taxon>Eurotatoria</taxon>
        <taxon>Bdelloidea</taxon>
        <taxon>Adinetida</taxon>
        <taxon>Adinetidae</taxon>
        <taxon>Adineta</taxon>
    </lineage>
</organism>
<name>A0A814Z5U9_9BILA</name>
<accession>A0A814Z5U9</accession>
<comment type="caution">
    <text evidence="1">The sequence shown here is derived from an EMBL/GenBank/DDBJ whole genome shotgun (WGS) entry which is preliminary data.</text>
</comment>
<proteinExistence type="predicted"/>
<reference evidence="1" key="1">
    <citation type="submission" date="2021-02" db="EMBL/GenBank/DDBJ databases">
        <authorList>
            <person name="Nowell W R."/>
        </authorList>
    </citation>
    <scope>NUCLEOTIDE SEQUENCE</scope>
</reference>
<dbReference type="Proteomes" id="UP000663868">
    <property type="component" value="Unassembled WGS sequence"/>
</dbReference>
<sequence length="119" mass="14577">MIRLNKFSNISSTIILEMKKELWVEFLSIWLEIPDMNPCDIKLCFIKCARLFSILLKLLDFYKIRKDLFIYNETCFICLNQSNKIQNKTYLLLNFEKQEFEENKIYYIHLKQFQEFNLI</sequence>
<dbReference type="AlphaFoldDB" id="A0A814Z5U9"/>